<evidence type="ECO:0000313" key="2">
    <source>
        <dbReference type="EMBL" id="KAK9733697.1"/>
    </source>
</evidence>
<keyword evidence="3" id="KW-1185">Reference proteome</keyword>
<protein>
    <submittedName>
        <fullName evidence="2">Uncharacterized protein</fullName>
    </submittedName>
</protein>
<gene>
    <name evidence="2" type="ORF">RND81_04G085300</name>
</gene>
<evidence type="ECO:0000256" key="1">
    <source>
        <dbReference type="SAM" id="Phobius"/>
    </source>
</evidence>
<proteinExistence type="predicted"/>
<keyword evidence="1" id="KW-1133">Transmembrane helix</keyword>
<keyword evidence="1" id="KW-0812">Transmembrane</keyword>
<keyword evidence="1" id="KW-0472">Membrane</keyword>
<reference evidence="2" key="1">
    <citation type="submission" date="2024-03" db="EMBL/GenBank/DDBJ databases">
        <title>WGS assembly of Saponaria officinalis var. Norfolk2.</title>
        <authorList>
            <person name="Jenkins J."/>
            <person name="Shu S."/>
            <person name="Grimwood J."/>
            <person name="Barry K."/>
            <person name="Goodstein D."/>
            <person name="Schmutz J."/>
            <person name="Leebens-Mack J."/>
            <person name="Osbourn A."/>
        </authorList>
    </citation>
    <scope>NUCLEOTIDE SEQUENCE [LARGE SCALE GENOMIC DNA]</scope>
    <source>
        <strain evidence="2">JIC</strain>
    </source>
</reference>
<feature type="transmembrane region" description="Helical" evidence="1">
    <location>
        <begin position="92"/>
        <end position="116"/>
    </location>
</feature>
<dbReference type="AlphaFoldDB" id="A0AAW1LJA6"/>
<dbReference type="EMBL" id="JBDFQZ010000004">
    <property type="protein sequence ID" value="KAK9733697.1"/>
    <property type="molecule type" value="Genomic_DNA"/>
</dbReference>
<accession>A0AAW1LJA6</accession>
<organism evidence="2 3">
    <name type="scientific">Saponaria officinalis</name>
    <name type="common">Common soapwort</name>
    <name type="synonym">Lychnis saponaria</name>
    <dbReference type="NCBI Taxonomy" id="3572"/>
    <lineage>
        <taxon>Eukaryota</taxon>
        <taxon>Viridiplantae</taxon>
        <taxon>Streptophyta</taxon>
        <taxon>Embryophyta</taxon>
        <taxon>Tracheophyta</taxon>
        <taxon>Spermatophyta</taxon>
        <taxon>Magnoliopsida</taxon>
        <taxon>eudicotyledons</taxon>
        <taxon>Gunneridae</taxon>
        <taxon>Pentapetalae</taxon>
        <taxon>Caryophyllales</taxon>
        <taxon>Caryophyllaceae</taxon>
        <taxon>Caryophylleae</taxon>
        <taxon>Saponaria</taxon>
    </lineage>
</organism>
<name>A0AAW1LJA6_SAPOF</name>
<sequence>MASSTAESILRQTLEAAQSAVNAQAAAVRQLKSSSSAADTAVVNAVVESLKVLKLEIDATDEQLRDLIKSCGGESKEEFRQGVIYTLEMRLFYIPSFKIIAALLDCTIMVLLVVLLNRMLLRFGVRYDFELI</sequence>
<evidence type="ECO:0000313" key="3">
    <source>
        <dbReference type="Proteomes" id="UP001443914"/>
    </source>
</evidence>
<dbReference type="Proteomes" id="UP001443914">
    <property type="component" value="Unassembled WGS sequence"/>
</dbReference>
<comment type="caution">
    <text evidence="2">The sequence shown here is derived from an EMBL/GenBank/DDBJ whole genome shotgun (WGS) entry which is preliminary data.</text>
</comment>